<dbReference type="Proteomes" id="UP000295497">
    <property type="component" value="Chromosome"/>
</dbReference>
<name>A0A4P2QUF7_SORCE</name>
<evidence type="ECO:0000313" key="4">
    <source>
        <dbReference type="EMBL" id="AUX33788.1"/>
    </source>
</evidence>
<proteinExistence type="inferred from homology"/>
<dbReference type="Gene3D" id="3.50.50.60">
    <property type="entry name" value="FAD/NAD(P)-binding domain"/>
    <property type="match status" value="1"/>
</dbReference>
<dbReference type="PANTHER" id="PTHR43734">
    <property type="entry name" value="PHYTOENE DESATURASE"/>
    <property type="match status" value="1"/>
</dbReference>
<dbReference type="SUPFAM" id="SSF51905">
    <property type="entry name" value="FAD/NAD(P)-binding domain"/>
    <property type="match status" value="1"/>
</dbReference>
<dbReference type="GO" id="GO:0016491">
    <property type="term" value="F:oxidoreductase activity"/>
    <property type="evidence" value="ECO:0007669"/>
    <property type="project" value="InterPro"/>
</dbReference>
<sequence length="513" mass="51720">MDDEVPLRAVVIGSGVGGAAAALLLSHAGIPTLLAEKERRLGGSAAAVERDGFRVDTGTHMLCRGEDGPLGDVLRRVGQGDAIAFRQSGEPAALCFAGAARGAHAGAARGGRVALPADLRRLAATALDLARALELTPLEAARAARLLAHATAMRDVDLAACDDVTAEAYAARFLPRAAAAARLGGLLGLPLLLPGSEASAGEALLALRQLARAGRQSYPEGGAARVPEVFCRLARELGAAVRTGTAVRRVRVRDRRVRGVELEDGTILSARIVVSTAGVASTVAELVGEPHFPEAYVARARALTPLPRQVQVKIGLRRRLAAAGALAGLGGGSGAPALPFYCVAPTRFDPSLAPPGHELLCACAVSGASGGASPGAPPATVDELLRALAGAVPGLLSEAVFVDGSPGDERAPACGPGGEPAAGTAQTPGQVGRARPAVYTPVRGLYLAGRAAGGRGAGMELAASSAMECVDRILVDLGRDLGAPAPPALLDIAGDLLGRVAASTVSWVARPRG</sequence>
<evidence type="ECO:0000256" key="2">
    <source>
        <dbReference type="SAM" id="MobiDB-lite"/>
    </source>
</evidence>
<gene>
    <name evidence="4" type="ORF">SOCE836_059520</name>
</gene>
<dbReference type="RefSeq" id="WP_237245684.1">
    <property type="nucleotide sequence ID" value="NZ_CP012672.1"/>
</dbReference>
<evidence type="ECO:0000313" key="5">
    <source>
        <dbReference type="Proteomes" id="UP000295497"/>
    </source>
</evidence>
<dbReference type="InterPro" id="IPR002937">
    <property type="entry name" value="Amino_oxidase"/>
</dbReference>
<dbReference type="Pfam" id="PF01593">
    <property type="entry name" value="Amino_oxidase"/>
    <property type="match status" value="1"/>
</dbReference>
<feature type="domain" description="Amine oxidase" evidence="3">
    <location>
        <begin position="18"/>
        <end position="474"/>
    </location>
</feature>
<dbReference type="Gene3D" id="3.90.660.50">
    <property type="match status" value="1"/>
</dbReference>
<protein>
    <recommendedName>
        <fullName evidence="3">Amine oxidase domain-containing protein</fullName>
    </recommendedName>
</protein>
<dbReference type="EMBL" id="CP012672">
    <property type="protein sequence ID" value="AUX33788.1"/>
    <property type="molecule type" value="Genomic_DNA"/>
</dbReference>
<reference evidence="4 5" key="1">
    <citation type="submission" date="2015-09" db="EMBL/GenBank/DDBJ databases">
        <title>Sorangium comparison.</title>
        <authorList>
            <person name="Zaburannyi N."/>
            <person name="Bunk B."/>
            <person name="Overmann J."/>
            <person name="Mueller R."/>
        </authorList>
    </citation>
    <scope>NUCLEOTIDE SEQUENCE [LARGE SCALE GENOMIC DNA]</scope>
    <source>
        <strain evidence="4 5">So ce836</strain>
    </source>
</reference>
<dbReference type="PANTHER" id="PTHR43734:SF1">
    <property type="entry name" value="PHYTOENE DESATURASE"/>
    <property type="match status" value="1"/>
</dbReference>
<dbReference type="InterPro" id="IPR036188">
    <property type="entry name" value="FAD/NAD-bd_sf"/>
</dbReference>
<evidence type="ECO:0000259" key="3">
    <source>
        <dbReference type="Pfam" id="PF01593"/>
    </source>
</evidence>
<dbReference type="AlphaFoldDB" id="A0A4P2QUF7"/>
<accession>A0A4P2QUF7</accession>
<feature type="region of interest" description="Disordered" evidence="2">
    <location>
        <begin position="407"/>
        <end position="434"/>
    </location>
</feature>
<evidence type="ECO:0000256" key="1">
    <source>
        <dbReference type="ARBA" id="ARBA00006046"/>
    </source>
</evidence>
<organism evidence="4 5">
    <name type="scientific">Sorangium cellulosum</name>
    <name type="common">Polyangium cellulosum</name>
    <dbReference type="NCBI Taxonomy" id="56"/>
    <lineage>
        <taxon>Bacteria</taxon>
        <taxon>Pseudomonadati</taxon>
        <taxon>Myxococcota</taxon>
        <taxon>Polyangia</taxon>
        <taxon>Polyangiales</taxon>
        <taxon>Polyangiaceae</taxon>
        <taxon>Sorangium</taxon>
    </lineage>
</organism>
<comment type="similarity">
    <text evidence="1">Belongs to the carotenoid/retinoid oxidoreductase family.</text>
</comment>